<keyword evidence="3 7" id="KW-0349">Heme</keyword>
<evidence type="ECO:0000256" key="5">
    <source>
        <dbReference type="ARBA" id="ARBA00023002"/>
    </source>
</evidence>
<dbReference type="Gene3D" id="1.10.630.10">
    <property type="entry name" value="Cytochrome P450"/>
    <property type="match status" value="1"/>
</dbReference>
<protein>
    <recommendedName>
        <fullName evidence="10">Cytochrome P450</fullName>
    </recommendedName>
</protein>
<sequence>MDLPWYSLLIPLFVFIFFLHQCFFTTSNYQKKLPPSPKKLPIIGNLHQLGSHPHRSLHKLSQKYGPVMLLHFGSKPVLVVSSVDAAREIMKTHDIVCSSRPKSRMADRLLYGSKDVAFSPYGEYWRQIRSVVVFHLLSNKRVRSYHDIREEETSNMIEKIRHGCDSSSSLIDLRDHFCSLTGNIISRVALGRKYDEGKSTINAKVTIGELGELLGTFNIGDYIPWLEWINKIIGLDTKSEKVAKKLDTFLESVIEEHINRNKKGKYNTSEAKDFVDILREIQNGKETSFSLQRDSLKALILDIFAAGTDTTYTALEWIMTELLRHPRAMKKLQNEVRELAQDKAEIKEDDLGNMHYLKAVIKETLRLHPPIPLLVPRESIEDIKLLGYNIAAKTQVIINAWTIGRDPLSWKNSEEFHPERFLNSNIDVKGLNFELIPFGAGRRGCPGTAFAIVVNELALARLVHKFNFALPKGLKPEDLDMTEGNGVAIRRKLPLLAVATPCSTY</sequence>
<evidence type="ECO:0000313" key="9">
    <source>
        <dbReference type="Proteomes" id="UP000823775"/>
    </source>
</evidence>
<dbReference type="PRINTS" id="PR00463">
    <property type="entry name" value="EP450I"/>
</dbReference>
<accession>A0ABS8T2L7</accession>
<keyword evidence="7" id="KW-0503">Monooxygenase</keyword>
<dbReference type="PROSITE" id="PS00086">
    <property type="entry name" value="CYTOCHROME_P450"/>
    <property type="match status" value="1"/>
</dbReference>
<dbReference type="Pfam" id="PF00067">
    <property type="entry name" value="p450"/>
    <property type="match status" value="1"/>
</dbReference>
<dbReference type="EMBL" id="JACEIK010000994">
    <property type="protein sequence ID" value="MCD7464792.1"/>
    <property type="molecule type" value="Genomic_DNA"/>
</dbReference>
<dbReference type="PANTHER" id="PTHR47955">
    <property type="entry name" value="CYTOCHROME P450 FAMILY 71 PROTEIN"/>
    <property type="match status" value="1"/>
</dbReference>
<comment type="similarity">
    <text evidence="2 7">Belongs to the cytochrome P450 family.</text>
</comment>
<evidence type="ECO:0000256" key="3">
    <source>
        <dbReference type="ARBA" id="ARBA00022617"/>
    </source>
</evidence>
<keyword evidence="5 7" id="KW-0560">Oxidoreductase</keyword>
<evidence type="ECO:0000313" key="8">
    <source>
        <dbReference type="EMBL" id="MCD7464792.1"/>
    </source>
</evidence>
<dbReference type="SUPFAM" id="SSF48264">
    <property type="entry name" value="Cytochrome P450"/>
    <property type="match status" value="1"/>
</dbReference>
<evidence type="ECO:0000256" key="2">
    <source>
        <dbReference type="ARBA" id="ARBA00010617"/>
    </source>
</evidence>
<dbReference type="CDD" id="cd11072">
    <property type="entry name" value="CYP71-like"/>
    <property type="match status" value="1"/>
</dbReference>
<evidence type="ECO:0000256" key="1">
    <source>
        <dbReference type="ARBA" id="ARBA00001971"/>
    </source>
</evidence>
<keyword evidence="9" id="KW-1185">Reference proteome</keyword>
<evidence type="ECO:0000256" key="6">
    <source>
        <dbReference type="ARBA" id="ARBA00023004"/>
    </source>
</evidence>
<dbReference type="PANTHER" id="PTHR47955:SF15">
    <property type="entry name" value="CYTOCHROME P450 71A2-LIKE"/>
    <property type="match status" value="1"/>
</dbReference>
<proteinExistence type="inferred from homology"/>
<dbReference type="InterPro" id="IPR001128">
    <property type="entry name" value="Cyt_P450"/>
</dbReference>
<dbReference type="InterPro" id="IPR002401">
    <property type="entry name" value="Cyt_P450_E_grp-I"/>
</dbReference>
<reference evidence="8 9" key="1">
    <citation type="journal article" date="2021" name="BMC Genomics">
        <title>Datura genome reveals duplications of psychoactive alkaloid biosynthetic genes and high mutation rate following tissue culture.</title>
        <authorList>
            <person name="Rajewski A."/>
            <person name="Carter-House D."/>
            <person name="Stajich J."/>
            <person name="Litt A."/>
        </authorList>
    </citation>
    <scope>NUCLEOTIDE SEQUENCE [LARGE SCALE GENOMIC DNA]</scope>
    <source>
        <strain evidence="8">AR-01</strain>
    </source>
</reference>
<dbReference type="InterPro" id="IPR017972">
    <property type="entry name" value="Cyt_P450_CS"/>
</dbReference>
<keyword evidence="6 7" id="KW-0408">Iron</keyword>
<evidence type="ECO:0000256" key="4">
    <source>
        <dbReference type="ARBA" id="ARBA00022723"/>
    </source>
</evidence>
<comment type="cofactor">
    <cofactor evidence="1">
        <name>heme</name>
        <dbReference type="ChEBI" id="CHEBI:30413"/>
    </cofactor>
</comment>
<organism evidence="8 9">
    <name type="scientific">Datura stramonium</name>
    <name type="common">Jimsonweed</name>
    <name type="synonym">Common thornapple</name>
    <dbReference type="NCBI Taxonomy" id="4076"/>
    <lineage>
        <taxon>Eukaryota</taxon>
        <taxon>Viridiplantae</taxon>
        <taxon>Streptophyta</taxon>
        <taxon>Embryophyta</taxon>
        <taxon>Tracheophyta</taxon>
        <taxon>Spermatophyta</taxon>
        <taxon>Magnoliopsida</taxon>
        <taxon>eudicotyledons</taxon>
        <taxon>Gunneridae</taxon>
        <taxon>Pentapetalae</taxon>
        <taxon>asterids</taxon>
        <taxon>lamiids</taxon>
        <taxon>Solanales</taxon>
        <taxon>Solanaceae</taxon>
        <taxon>Solanoideae</taxon>
        <taxon>Datureae</taxon>
        <taxon>Datura</taxon>
    </lineage>
</organism>
<name>A0ABS8T2L7_DATST</name>
<dbReference type="Proteomes" id="UP000823775">
    <property type="component" value="Unassembled WGS sequence"/>
</dbReference>
<dbReference type="PRINTS" id="PR00385">
    <property type="entry name" value="P450"/>
</dbReference>
<keyword evidence="4 7" id="KW-0479">Metal-binding</keyword>
<evidence type="ECO:0000256" key="7">
    <source>
        <dbReference type="RuleBase" id="RU000461"/>
    </source>
</evidence>
<evidence type="ECO:0008006" key="10">
    <source>
        <dbReference type="Google" id="ProtNLM"/>
    </source>
</evidence>
<comment type="caution">
    <text evidence="8">The sequence shown here is derived from an EMBL/GenBank/DDBJ whole genome shotgun (WGS) entry which is preliminary data.</text>
</comment>
<dbReference type="InterPro" id="IPR036396">
    <property type="entry name" value="Cyt_P450_sf"/>
</dbReference>
<gene>
    <name evidence="8" type="ORF">HAX54_053422</name>
</gene>